<dbReference type="OMA" id="RFLACKF"/>
<accession>U1GB24</accession>
<feature type="domain" description="Heterokaryon incompatibility" evidence="2">
    <location>
        <begin position="92"/>
        <end position="256"/>
    </location>
</feature>
<feature type="region of interest" description="Disordered" evidence="1">
    <location>
        <begin position="1"/>
        <end position="57"/>
    </location>
</feature>
<dbReference type="InterPro" id="IPR010730">
    <property type="entry name" value="HET"/>
</dbReference>
<feature type="compositionally biased region" description="Basic and acidic residues" evidence="1">
    <location>
        <begin position="10"/>
        <end position="19"/>
    </location>
</feature>
<dbReference type="eggNOG" id="ENOG502TCC4">
    <property type="taxonomic scope" value="Eukaryota"/>
</dbReference>
<keyword evidence="4" id="KW-1185">Reference proteome</keyword>
<proteinExistence type="predicted"/>
<dbReference type="PANTHER" id="PTHR24148">
    <property type="entry name" value="ANKYRIN REPEAT DOMAIN-CONTAINING PROTEIN 39 HOMOLOG-RELATED"/>
    <property type="match status" value="1"/>
</dbReference>
<dbReference type="HOGENOM" id="CLU_004184_7_2_1"/>
<dbReference type="Pfam" id="PF26639">
    <property type="entry name" value="Het-6_barrel"/>
    <property type="match status" value="1"/>
</dbReference>
<protein>
    <recommendedName>
        <fullName evidence="2">Heterokaryon incompatibility domain-containing protein</fullName>
    </recommendedName>
</protein>
<evidence type="ECO:0000256" key="1">
    <source>
        <dbReference type="SAM" id="MobiDB-lite"/>
    </source>
</evidence>
<dbReference type="OrthoDB" id="2157530at2759"/>
<dbReference type="Pfam" id="PF06985">
    <property type="entry name" value="HET"/>
    <property type="match status" value="1"/>
</dbReference>
<evidence type="ECO:0000259" key="2">
    <source>
        <dbReference type="Pfam" id="PF06985"/>
    </source>
</evidence>
<dbReference type="InterPro" id="IPR052895">
    <property type="entry name" value="HetReg/Transcr_Mod"/>
</dbReference>
<evidence type="ECO:0000313" key="4">
    <source>
        <dbReference type="Proteomes" id="UP000019373"/>
    </source>
</evidence>
<organism evidence="3 4">
    <name type="scientific">Endocarpon pusillum (strain Z07020 / HMAS-L-300199)</name>
    <name type="common">Lichen-forming fungus</name>
    <dbReference type="NCBI Taxonomy" id="1263415"/>
    <lineage>
        <taxon>Eukaryota</taxon>
        <taxon>Fungi</taxon>
        <taxon>Dikarya</taxon>
        <taxon>Ascomycota</taxon>
        <taxon>Pezizomycotina</taxon>
        <taxon>Eurotiomycetes</taxon>
        <taxon>Chaetothyriomycetidae</taxon>
        <taxon>Verrucariales</taxon>
        <taxon>Verrucariaceae</taxon>
        <taxon>Endocarpon</taxon>
    </lineage>
</organism>
<evidence type="ECO:0000313" key="3">
    <source>
        <dbReference type="EMBL" id="ERF68901.1"/>
    </source>
</evidence>
<dbReference type="PANTHER" id="PTHR24148:SF64">
    <property type="entry name" value="HETEROKARYON INCOMPATIBILITY DOMAIN-CONTAINING PROTEIN"/>
    <property type="match status" value="1"/>
</dbReference>
<reference evidence="4" key="1">
    <citation type="journal article" date="2014" name="BMC Genomics">
        <title>Genome characteristics reveal the impact of lichenization on lichen-forming fungus Endocarpon pusillum Hedwig (Verrucariales, Ascomycota).</title>
        <authorList>
            <person name="Wang Y.-Y."/>
            <person name="Liu B."/>
            <person name="Zhang X.-Y."/>
            <person name="Zhou Q.-M."/>
            <person name="Zhang T."/>
            <person name="Li H."/>
            <person name="Yu Y.-F."/>
            <person name="Zhang X.-L."/>
            <person name="Hao X.-Y."/>
            <person name="Wang M."/>
            <person name="Wang L."/>
            <person name="Wei J.-C."/>
        </authorList>
    </citation>
    <scope>NUCLEOTIDE SEQUENCE [LARGE SCALE GENOMIC DNA]</scope>
    <source>
        <strain evidence="4">Z07020 / HMAS-L-300199</strain>
    </source>
</reference>
<dbReference type="RefSeq" id="XP_007805519.1">
    <property type="nucleotide sequence ID" value="XM_007807328.1"/>
</dbReference>
<sequence>MPPSRKRKAAEHGRSDIKRSLFSGRRNHSVRSSENVVESDDCAPRSQTEPKDFDYGSPLPRGQIRLLKLRKGSKGDSIICDMHTRVAHDVDYYALSYAWGSPIMDRSILCNGRYLSITSNLHTILWHLRETHTDAYLWIDAICINQTDTQEKTAQVRMMSVIYRNARMVIVWLSEGVPSTAAGIELLSLLCNIFPSGNGEDIRNLYLDFPSLPNPTDSASFVALGLPDTTPDSEPWQAVGKILEASWFTRRWVLQELHNSGQCCFRIGAHQVTPEIVLGGLYRVMMYDQFRYALNHEQSRVDNHIIPMVQMMRAVIRSSRPIFAIIGCFEDPPSHRVDYEKKMPQILMDIATSEPDHEKGIEALFRGFCYIDTLCDYPDVPSWIPSWQISSPYFSPLDNKMFDDGVDVEQSSIIVSGKVLRSGAIVFDRIDTTADLCVGFEVVRPWAGQDHASQEKEQTLATHTRCNWLMECKSIAQAAGGESNRDLGQFLDCLLDHSYSEDGLSRDDIIRLYEGNMQTFAMRFAREECSEPRELVQRFKHHCCRLGVEAPELHGKADMSQIRKYHNKLAESAIAFKELTAAVTLGRRFFASKGGKIGWSPQSARPGDEICVFFGCTMPFVVRRVEDRTKQDNRYRLVGACYMDGFMDGEVFLDEALERTIIELI</sequence>
<dbReference type="GeneID" id="19239508"/>
<dbReference type="Proteomes" id="UP000019373">
    <property type="component" value="Unassembled WGS sequence"/>
</dbReference>
<dbReference type="AlphaFoldDB" id="U1GB24"/>
<gene>
    <name evidence="3" type="ORF">EPUS_04553</name>
</gene>
<name>U1GB24_ENDPU</name>
<dbReference type="EMBL" id="KE721492">
    <property type="protein sequence ID" value="ERF68901.1"/>
    <property type="molecule type" value="Genomic_DNA"/>
</dbReference>